<dbReference type="EMBL" id="CAMXCT030004491">
    <property type="protein sequence ID" value="CAL4796622.1"/>
    <property type="molecule type" value="Genomic_DNA"/>
</dbReference>
<proteinExistence type="predicted"/>
<dbReference type="EMBL" id="CAMXCT010004491">
    <property type="protein sequence ID" value="CAI4009310.1"/>
    <property type="molecule type" value="Genomic_DNA"/>
</dbReference>
<sequence>MEEGSSSSDGSKEPVTFSFMTEYSRLPCNQCLFFASAFGCKRGDACAFCHHVIPEKLPSARPRKARRDALKAQIWGLLQQLDVEKQEPQEVVYQLQSASRQCEYSRVISQNAVDSLLQQVEMKHRAQGHPVPPRGETCNESCGALHRFSV</sequence>
<dbReference type="PROSITE" id="PS50103">
    <property type="entry name" value="ZF_C3H1"/>
    <property type="match status" value="1"/>
</dbReference>
<gene>
    <name evidence="3" type="ORF">C1SCF055_LOCUS34681</name>
</gene>
<evidence type="ECO:0000313" key="3">
    <source>
        <dbReference type="EMBL" id="CAI4009310.1"/>
    </source>
</evidence>
<dbReference type="InterPro" id="IPR000571">
    <property type="entry name" value="Znf_CCCH"/>
</dbReference>
<protein>
    <recommendedName>
        <fullName evidence="2">C3H1-type domain-containing protein</fullName>
    </recommendedName>
</protein>
<reference evidence="3" key="1">
    <citation type="submission" date="2022-10" db="EMBL/GenBank/DDBJ databases">
        <authorList>
            <person name="Chen Y."/>
            <person name="Dougan E. K."/>
            <person name="Chan C."/>
            <person name="Rhodes N."/>
            <person name="Thang M."/>
        </authorList>
    </citation>
    <scope>NUCLEOTIDE SEQUENCE</scope>
</reference>
<dbReference type="Proteomes" id="UP001152797">
    <property type="component" value="Unassembled WGS sequence"/>
</dbReference>
<dbReference type="EMBL" id="CAMXCT020004491">
    <property type="protein sequence ID" value="CAL1162685.1"/>
    <property type="molecule type" value="Genomic_DNA"/>
</dbReference>
<feature type="domain" description="C3H1-type" evidence="2">
    <location>
        <begin position="30"/>
        <end position="54"/>
    </location>
</feature>
<name>A0A9P1GDF5_9DINO</name>
<evidence type="ECO:0000256" key="1">
    <source>
        <dbReference type="PROSITE-ProRule" id="PRU00723"/>
    </source>
</evidence>
<keyword evidence="1" id="KW-0863">Zinc-finger</keyword>
<keyword evidence="1" id="KW-0479">Metal-binding</keyword>
<evidence type="ECO:0000259" key="2">
    <source>
        <dbReference type="PROSITE" id="PS50103"/>
    </source>
</evidence>
<comment type="caution">
    <text evidence="3">The sequence shown here is derived from an EMBL/GenBank/DDBJ whole genome shotgun (WGS) entry which is preliminary data.</text>
</comment>
<reference evidence="4" key="2">
    <citation type="submission" date="2024-04" db="EMBL/GenBank/DDBJ databases">
        <authorList>
            <person name="Chen Y."/>
            <person name="Shah S."/>
            <person name="Dougan E. K."/>
            <person name="Thang M."/>
            <person name="Chan C."/>
        </authorList>
    </citation>
    <scope>NUCLEOTIDE SEQUENCE [LARGE SCALE GENOMIC DNA]</scope>
</reference>
<accession>A0A9P1GDF5</accession>
<feature type="zinc finger region" description="C3H1-type" evidence="1">
    <location>
        <begin position="30"/>
        <end position="54"/>
    </location>
</feature>
<keyword evidence="1" id="KW-0862">Zinc</keyword>
<keyword evidence="5" id="KW-1185">Reference proteome</keyword>
<evidence type="ECO:0000313" key="5">
    <source>
        <dbReference type="Proteomes" id="UP001152797"/>
    </source>
</evidence>
<organism evidence="3">
    <name type="scientific">Cladocopium goreaui</name>
    <dbReference type="NCBI Taxonomy" id="2562237"/>
    <lineage>
        <taxon>Eukaryota</taxon>
        <taxon>Sar</taxon>
        <taxon>Alveolata</taxon>
        <taxon>Dinophyceae</taxon>
        <taxon>Suessiales</taxon>
        <taxon>Symbiodiniaceae</taxon>
        <taxon>Cladocopium</taxon>
    </lineage>
</organism>
<dbReference type="AlphaFoldDB" id="A0A9P1GDF5"/>
<dbReference type="GO" id="GO:0008270">
    <property type="term" value="F:zinc ion binding"/>
    <property type="evidence" value="ECO:0007669"/>
    <property type="project" value="UniProtKB-KW"/>
</dbReference>
<evidence type="ECO:0000313" key="4">
    <source>
        <dbReference type="EMBL" id="CAL1162685.1"/>
    </source>
</evidence>